<evidence type="ECO:0000313" key="2">
    <source>
        <dbReference type="Proteomes" id="UP000192505"/>
    </source>
</evidence>
<organism evidence="1 2">
    <name type="scientific">Rhodoferax ferrireducens</name>
    <dbReference type="NCBI Taxonomy" id="192843"/>
    <lineage>
        <taxon>Bacteria</taxon>
        <taxon>Pseudomonadati</taxon>
        <taxon>Pseudomonadota</taxon>
        <taxon>Betaproteobacteria</taxon>
        <taxon>Burkholderiales</taxon>
        <taxon>Comamonadaceae</taxon>
        <taxon>Rhodoferax</taxon>
    </lineage>
</organism>
<protein>
    <submittedName>
        <fullName evidence="1">Transcriptional regulator</fullName>
    </submittedName>
</protein>
<dbReference type="AlphaFoldDB" id="A0A1W9KSH9"/>
<proteinExistence type="predicted"/>
<accession>A0A1W9KSH9</accession>
<gene>
    <name evidence="1" type="ORF">BWK72_14090</name>
</gene>
<name>A0A1W9KSH9_9BURK</name>
<dbReference type="EMBL" id="MTEI01000009">
    <property type="protein sequence ID" value="OQW87331.1"/>
    <property type="molecule type" value="Genomic_DNA"/>
</dbReference>
<dbReference type="Proteomes" id="UP000192505">
    <property type="component" value="Unassembled WGS sequence"/>
</dbReference>
<comment type="caution">
    <text evidence="1">The sequence shown here is derived from an EMBL/GenBank/DDBJ whole genome shotgun (WGS) entry which is preliminary data.</text>
</comment>
<sequence>MTLQLHMPSPSGDELKTARIRVGLSQVEAATLMGYPVQPGSRGGLQSRTWQALESASDPRNMPGPVFAMFQLLTESHPAMALVNKAAAVETASDCS</sequence>
<evidence type="ECO:0000313" key="1">
    <source>
        <dbReference type="EMBL" id="OQW87331.1"/>
    </source>
</evidence>
<reference evidence="1 2" key="1">
    <citation type="submission" date="2017-01" db="EMBL/GenBank/DDBJ databases">
        <title>Novel large sulfur bacteria in the metagenomes of groundwater-fed chemosynthetic microbial mats in the Lake Huron basin.</title>
        <authorList>
            <person name="Sharrar A.M."/>
            <person name="Flood B.E."/>
            <person name="Bailey J.V."/>
            <person name="Jones D.S."/>
            <person name="Biddanda B."/>
            <person name="Ruberg S.A."/>
            <person name="Marcus D.N."/>
            <person name="Dick G.J."/>
        </authorList>
    </citation>
    <scope>NUCLEOTIDE SEQUENCE [LARGE SCALE GENOMIC DNA]</scope>
    <source>
        <strain evidence="1">A7</strain>
    </source>
</reference>